<comment type="caution">
    <text evidence="2">The sequence shown here is derived from an EMBL/GenBank/DDBJ whole genome shotgun (WGS) entry which is preliminary data.</text>
</comment>
<proteinExistence type="predicted"/>
<dbReference type="EMBL" id="JAVRQU010000009">
    <property type="protein sequence ID" value="KAK5698799.1"/>
    <property type="molecule type" value="Genomic_DNA"/>
</dbReference>
<evidence type="ECO:0000313" key="3">
    <source>
        <dbReference type="Proteomes" id="UP001310594"/>
    </source>
</evidence>
<name>A0AAN7ZN78_9PEZI</name>
<reference evidence="2" key="1">
    <citation type="submission" date="2023-08" db="EMBL/GenBank/DDBJ databases">
        <title>Black Yeasts Isolated from many extreme environments.</title>
        <authorList>
            <person name="Coleine C."/>
            <person name="Stajich J.E."/>
            <person name="Selbmann L."/>
        </authorList>
    </citation>
    <scope>NUCLEOTIDE SEQUENCE</scope>
    <source>
        <strain evidence="2">CCFEE 5810</strain>
    </source>
</reference>
<evidence type="ECO:0000256" key="1">
    <source>
        <dbReference type="SAM" id="MobiDB-lite"/>
    </source>
</evidence>
<feature type="region of interest" description="Disordered" evidence="1">
    <location>
        <begin position="1"/>
        <end position="27"/>
    </location>
</feature>
<dbReference type="Proteomes" id="UP001310594">
    <property type="component" value="Unassembled WGS sequence"/>
</dbReference>
<dbReference type="AlphaFoldDB" id="A0AAN7ZN78"/>
<feature type="compositionally biased region" description="Polar residues" evidence="1">
    <location>
        <begin position="15"/>
        <end position="25"/>
    </location>
</feature>
<accession>A0AAN7ZN78</accession>
<organism evidence="2 3">
    <name type="scientific">Elasticomyces elasticus</name>
    <dbReference type="NCBI Taxonomy" id="574655"/>
    <lineage>
        <taxon>Eukaryota</taxon>
        <taxon>Fungi</taxon>
        <taxon>Dikarya</taxon>
        <taxon>Ascomycota</taxon>
        <taxon>Pezizomycotina</taxon>
        <taxon>Dothideomycetes</taxon>
        <taxon>Dothideomycetidae</taxon>
        <taxon>Mycosphaerellales</taxon>
        <taxon>Teratosphaeriaceae</taxon>
        <taxon>Elasticomyces</taxon>
    </lineage>
</organism>
<protein>
    <submittedName>
        <fullName evidence="2">Uncharacterized protein</fullName>
    </submittedName>
</protein>
<sequence length="176" mass="19997">MDQTAFGPDSRNDHNGQAAQLSPTLHQDESPTELLELYSEDNAVDTSGNTSLNAYLADLNRSLLHELCNLKSTDHPIVKSHISRSFVVRQDCKLSRQTFQLIDWISAANMLPDLRAEIISCTVKVERDRRKAKVWTTKRLCGLKDGLCREAVYAWNWHKRAAGWQCVELRTLVSMV</sequence>
<gene>
    <name evidence="2" type="ORF">LTR97_006447</name>
</gene>
<evidence type="ECO:0000313" key="2">
    <source>
        <dbReference type="EMBL" id="KAK5698799.1"/>
    </source>
</evidence>